<proteinExistence type="predicted"/>
<keyword evidence="3" id="KW-1185">Reference proteome</keyword>
<evidence type="ECO:0000256" key="1">
    <source>
        <dbReference type="SAM" id="MobiDB-lite"/>
    </source>
</evidence>
<dbReference type="Proteomes" id="UP000325433">
    <property type="component" value="Unassembled WGS sequence"/>
</dbReference>
<dbReference type="EMBL" id="ML738358">
    <property type="protein sequence ID" value="KAE8310063.1"/>
    <property type="molecule type" value="Genomic_DNA"/>
</dbReference>
<name>A0A5N6VNL3_9EURO</name>
<evidence type="ECO:0000313" key="3">
    <source>
        <dbReference type="Proteomes" id="UP000325433"/>
    </source>
</evidence>
<evidence type="ECO:0000313" key="2">
    <source>
        <dbReference type="EMBL" id="KAE8310063.1"/>
    </source>
</evidence>
<gene>
    <name evidence="2" type="ORF">BDV41DRAFT_402826</name>
</gene>
<protein>
    <submittedName>
        <fullName evidence="2">Uncharacterized protein</fullName>
    </submittedName>
</protein>
<organism evidence="2 3">
    <name type="scientific">Aspergillus transmontanensis</name>
    <dbReference type="NCBI Taxonomy" id="1034304"/>
    <lineage>
        <taxon>Eukaryota</taxon>
        <taxon>Fungi</taxon>
        <taxon>Dikarya</taxon>
        <taxon>Ascomycota</taxon>
        <taxon>Pezizomycotina</taxon>
        <taxon>Eurotiomycetes</taxon>
        <taxon>Eurotiomycetidae</taxon>
        <taxon>Eurotiales</taxon>
        <taxon>Aspergillaceae</taxon>
        <taxon>Aspergillus</taxon>
        <taxon>Aspergillus subgen. Circumdati</taxon>
    </lineage>
</organism>
<dbReference type="AlphaFoldDB" id="A0A5N6VNL3"/>
<sequence>MGSSQKQTMGSSQQIERLILWQVRWPKPSFAMRMYILHQYMSMYESPLMTSRLRQWWSSHSGIPQLLRRDTLPGDHQQHQYAFPEGLPYRPYVLCVACSTPRTVQSPTARNDCTRINRLDSWVQLIRKGSLRYNSATSGIAQTISCRRGWWPRPSMHPTHKAIPKSQWMAHPSRTYHRQ</sequence>
<reference evidence="3" key="1">
    <citation type="submission" date="2019-04" db="EMBL/GenBank/DDBJ databases">
        <title>Friends and foes A comparative genomics studyof 23 Aspergillus species from section Flavi.</title>
        <authorList>
            <consortium name="DOE Joint Genome Institute"/>
            <person name="Kjaerbolling I."/>
            <person name="Vesth T."/>
            <person name="Frisvad J.C."/>
            <person name="Nybo J.L."/>
            <person name="Theobald S."/>
            <person name="Kildgaard S."/>
            <person name="Isbrandt T."/>
            <person name="Kuo A."/>
            <person name="Sato A."/>
            <person name="Lyhne E.K."/>
            <person name="Kogle M.E."/>
            <person name="Wiebenga A."/>
            <person name="Kun R.S."/>
            <person name="Lubbers R.J."/>
            <person name="Makela M.R."/>
            <person name="Barry K."/>
            <person name="Chovatia M."/>
            <person name="Clum A."/>
            <person name="Daum C."/>
            <person name="Haridas S."/>
            <person name="He G."/>
            <person name="LaButti K."/>
            <person name="Lipzen A."/>
            <person name="Mondo S."/>
            <person name="Riley R."/>
            <person name="Salamov A."/>
            <person name="Simmons B.A."/>
            <person name="Magnuson J.K."/>
            <person name="Henrissat B."/>
            <person name="Mortensen U.H."/>
            <person name="Larsen T.O."/>
            <person name="Devries R.P."/>
            <person name="Grigoriev I.V."/>
            <person name="Machida M."/>
            <person name="Baker S.E."/>
            <person name="Andersen M.R."/>
        </authorList>
    </citation>
    <scope>NUCLEOTIDE SEQUENCE [LARGE SCALE GENOMIC DNA]</scope>
    <source>
        <strain evidence="3">CBS 130015</strain>
    </source>
</reference>
<accession>A0A5N6VNL3</accession>
<feature type="region of interest" description="Disordered" evidence="1">
    <location>
        <begin position="158"/>
        <end position="179"/>
    </location>
</feature>